<evidence type="ECO:0000313" key="2">
    <source>
        <dbReference type="EMBL" id="GAA1959483.1"/>
    </source>
</evidence>
<accession>A0ABP5CAF3</accession>
<dbReference type="PROSITE" id="PS51318">
    <property type="entry name" value="TAT"/>
    <property type="match status" value="1"/>
</dbReference>
<keyword evidence="1" id="KW-0732">Signal</keyword>
<gene>
    <name evidence="2" type="ORF">GCM10009717_27560</name>
</gene>
<evidence type="ECO:0008006" key="4">
    <source>
        <dbReference type="Google" id="ProtNLM"/>
    </source>
</evidence>
<evidence type="ECO:0000256" key="1">
    <source>
        <dbReference type="SAM" id="SignalP"/>
    </source>
</evidence>
<dbReference type="Proteomes" id="UP001499954">
    <property type="component" value="Unassembled WGS sequence"/>
</dbReference>
<feature type="signal peptide" evidence="1">
    <location>
        <begin position="1"/>
        <end position="32"/>
    </location>
</feature>
<protein>
    <recommendedName>
        <fullName evidence="4">Choice-of-anchor G family protein</fullName>
    </recommendedName>
</protein>
<sequence length="203" mass="19360">MNTFTAKRTIIGAAAVAAAGLAAAGIAAPAMAADRVGDETSVAESTTSTDLFGDTGLHGLTDVLDLGPVSFDDLGSIVTRAPITGGDITGGDLTGGDISNESPVVVAPGDIGSGNVVGSGNDVQAPIGSGNDTNVDLGGASDLVDVGDVGDVSGSIGDVTGSIGDVTGSVGDIAGDVTGSVDGMVGDLTDDLTNDLDLGGLLD</sequence>
<evidence type="ECO:0000313" key="3">
    <source>
        <dbReference type="Proteomes" id="UP001499954"/>
    </source>
</evidence>
<dbReference type="RefSeq" id="WP_157416460.1">
    <property type="nucleotide sequence ID" value="NZ_BAAAMK010000005.1"/>
</dbReference>
<feature type="chain" id="PRO_5045243019" description="Choice-of-anchor G family protein" evidence="1">
    <location>
        <begin position="33"/>
        <end position="203"/>
    </location>
</feature>
<comment type="caution">
    <text evidence="2">The sequence shown here is derived from an EMBL/GenBank/DDBJ whole genome shotgun (WGS) entry which is preliminary data.</text>
</comment>
<proteinExistence type="predicted"/>
<keyword evidence="3" id="KW-1185">Reference proteome</keyword>
<reference evidence="3" key="1">
    <citation type="journal article" date="2019" name="Int. J. Syst. Evol. Microbiol.">
        <title>The Global Catalogue of Microorganisms (GCM) 10K type strain sequencing project: providing services to taxonomists for standard genome sequencing and annotation.</title>
        <authorList>
            <consortium name="The Broad Institute Genomics Platform"/>
            <consortium name="The Broad Institute Genome Sequencing Center for Infectious Disease"/>
            <person name="Wu L."/>
            <person name="Ma J."/>
        </authorList>
    </citation>
    <scope>NUCLEOTIDE SEQUENCE [LARGE SCALE GENOMIC DNA]</scope>
    <source>
        <strain evidence="3">JCM 13584</strain>
    </source>
</reference>
<dbReference type="InterPro" id="IPR006311">
    <property type="entry name" value="TAT_signal"/>
</dbReference>
<organism evidence="2 3">
    <name type="scientific">Agromyces allii</name>
    <dbReference type="NCBI Taxonomy" id="393607"/>
    <lineage>
        <taxon>Bacteria</taxon>
        <taxon>Bacillati</taxon>
        <taxon>Actinomycetota</taxon>
        <taxon>Actinomycetes</taxon>
        <taxon>Micrococcales</taxon>
        <taxon>Microbacteriaceae</taxon>
        <taxon>Agromyces</taxon>
    </lineage>
</organism>
<dbReference type="EMBL" id="BAAAMK010000005">
    <property type="protein sequence ID" value="GAA1959483.1"/>
    <property type="molecule type" value="Genomic_DNA"/>
</dbReference>
<name>A0ABP5CAF3_9MICO</name>